<dbReference type="InterPro" id="IPR036873">
    <property type="entry name" value="Rhodanese-like_dom_sf"/>
</dbReference>
<evidence type="ECO:0000313" key="3">
    <source>
        <dbReference type="Proteomes" id="UP000321685"/>
    </source>
</evidence>
<sequence length="204" mass="20777">MAQRMLSLVRSTVAGLPPMTRADAVRVQGVGALVLDVREPAAFAAGHLPGSVNIAADDDVCFCVLRDALLPSGVDVVVAGPAGIAARAAELLADHAPVVGHVADPGRGAVSRRVAGVERAVARQVLDVRSEGPVVDGAVRIPVADVLGRLAELRPDVATAVLDTDGRASSAVASLLRACGFGDVSEIVEVAVVPRPRLRLLASA</sequence>
<dbReference type="Gene3D" id="3.40.250.10">
    <property type="entry name" value="Rhodanese-like domain"/>
    <property type="match status" value="2"/>
</dbReference>
<dbReference type="SUPFAM" id="SSF52821">
    <property type="entry name" value="Rhodanese/Cell cycle control phosphatase"/>
    <property type="match status" value="2"/>
</dbReference>
<dbReference type="EMBL" id="BJVJ01000021">
    <property type="protein sequence ID" value="GEL23588.1"/>
    <property type="molecule type" value="Genomic_DNA"/>
</dbReference>
<dbReference type="OrthoDB" id="3196337at2"/>
<dbReference type="Pfam" id="PF00581">
    <property type="entry name" value="Rhodanese"/>
    <property type="match status" value="1"/>
</dbReference>
<accession>A0A511DKL2</accession>
<name>A0A511DKL2_9PSEU</name>
<dbReference type="RefSeq" id="WP_147106957.1">
    <property type="nucleotide sequence ID" value="NZ_BJVJ01000021.1"/>
</dbReference>
<protein>
    <recommendedName>
        <fullName evidence="1">Rhodanese domain-containing protein</fullName>
    </recommendedName>
</protein>
<gene>
    <name evidence="2" type="ORF">PSU4_25420</name>
</gene>
<evidence type="ECO:0000259" key="1">
    <source>
        <dbReference type="PROSITE" id="PS50206"/>
    </source>
</evidence>
<feature type="domain" description="Rhodanese" evidence="1">
    <location>
        <begin position="124"/>
        <end position="190"/>
    </location>
</feature>
<dbReference type="InterPro" id="IPR001763">
    <property type="entry name" value="Rhodanese-like_dom"/>
</dbReference>
<reference evidence="2 3" key="1">
    <citation type="submission" date="2019-07" db="EMBL/GenBank/DDBJ databases">
        <title>Whole genome shotgun sequence of Pseudonocardia sulfidoxydans NBRC 16205.</title>
        <authorList>
            <person name="Hosoyama A."/>
            <person name="Uohara A."/>
            <person name="Ohji S."/>
            <person name="Ichikawa N."/>
        </authorList>
    </citation>
    <scope>NUCLEOTIDE SEQUENCE [LARGE SCALE GENOMIC DNA]</scope>
    <source>
        <strain evidence="2 3">NBRC 16205</strain>
    </source>
</reference>
<proteinExistence type="predicted"/>
<comment type="caution">
    <text evidence="2">The sequence shown here is derived from an EMBL/GenBank/DDBJ whole genome shotgun (WGS) entry which is preliminary data.</text>
</comment>
<dbReference type="PROSITE" id="PS50206">
    <property type="entry name" value="RHODANESE_3"/>
    <property type="match status" value="2"/>
</dbReference>
<dbReference type="InterPro" id="IPR050229">
    <property type="entry name" value="GlpE_sulfurtransferase"/>
</dbReference>
<keyword evidence="3" id="KW-1185">Reference proteome</keyword>
<dbReference type="PANTHER" id="PTHR43031">
    <property type="entry name" value="FAD-DEPENDENT OXIDOREDUCTASE"/>
    <property type="match status" value="1"/>
</dbReference>
<organism evidence="2 3">
    <name type="scientific">Pseudonocardia sulfidoxydans NBRC 16205</name>
    <dbReference type="NCBI Taxonomy" id="1223511"/>
    <lineage>
        <taxon>Bacteria</taxon>
        <taxon>Bacillati</taxon>
        <taxon>Actinomycetota</taxon>
        <taxon>Actinomycetes</taxon>
        <taxon>Pseudonocardiales</taxon>
        <taxon>Pseudonocardiaceae</taxon>
        <taxon>Pseudonocardia</taxon>
    </lineage>
</organism>
<dbReference type="Proteomes" id="UP000321685">
    <property type="component" value="Unassembled WGS sequence"/>
</dbReference>
<dbReference type="PANTHER" id="PTHR43031:SF1">
    <property type="entry name" value="PYRIDINE NUCLEOTIDE-DISULPHIDE OXIDOREDUCTASE"/>
    <property type="match status" value="1"/>
</dbReference>
<feature type="domain" description="Rhodanese" evidence="1">
    <location>
        <begin position="28"/>
        <end position="60"/>
    </location>
</feature>
<dbReference type="AlphaFoldDB" id="A0A511DKL2"/>
<evidence type="ECO:0000313" key="2">
    <source>
        <dbReference type="EMBL" id="GEL23588.1"/>
    </source>
</evidence>
<dbReference type="CDD" id="cd00158">
    <property type="entry name" value="RHOD"/>
    <property type="match status" value="2"/>
</dbReference>